<accession>A0A4Y1MVS3</accession>
<proteinExistence type="predicted"/>
<name>A0A4Y1MVS3_9PROT</name>
<reference evidence="1" key="1">
    <citation type="submission" date="2017-12" db="EMBL/GenBank/DDBJ databases">
        <authorList>
            <person name="Martens C."/>
            <person name="Dahlstrom E."/>
            <person name="Barbian K."/>
            <person name="Sykora L."/>
            <person name="Ricklefs S."/>
            <person name="Bruno D."/>
            <person name="Anzick I."/>
            <person name="Myles I."/>
            <person name="Datta S.K."/>
        </authorList>
    </citation>
    <scope>NUCLEOTIDE SEQUENCE</scope>
    <source>
        <strain evidence="1">AD2</strain>
    </source>
</reference>
<protein>
    <recommendedName>
        <fullName evidence="2">Ribosome-binding factor A</fullName>
    </recommendedName>
</protein>
<dbReference type="AlphaFoldDB" id="A0A4Y1MVS3"/>
<dbReference type="EMBL" id="CP025189">
    <property type="protein sequence ID" value="AWV21699.1"/>
    <property type="molecule type" value="Genomic_DNA"/>
</dbReference>
<evidence type="ECO:0008006" key="2">
    <source>
        <dbReference type="Google" id="ProtNLM"/>
    </source>
</evidence>
<organism evidence="1">
    <name type="scientific">Roseomonas mucosa</name>
    <dbReference type="NCBI Taxonomy" id="207340"/>
    <lineage>
        <taxon>Bacteria</taxon>
        <taxon>Pseudomonadati</taxon>
        <taxon>Pseudomonadota</taxon>
        <taxon>Alphaproteobacteria</taxon>
        <taxon>Acetobacterales</taxon>
        <taxon>Roseomonadaceae</taxon>
        <taxon>Roseomonas</taxon>
    </lineage>
</organism>
<evidence type="ECO:0000313" key="1">
    <source>
        <dbReference type="EMBL" id="AWV21699.1"/>
    </source>
</evidence>
<gene>
    <name evidence="1" type="ORF">RADP37_05286</name>
</gene>
<sequence>MGAINVDIKDLERIVVDTVRGHLAFDGLKSVVVESEEDIDGDAILRVSIVLDEKNEKLDPRKMLALVRHIRASLTEVNESRFPLVSYFDQRDYSALHREAA</sequence>